<feature type="domain" description="Double zinc ribbon" evidence="3">
    <location>
        <begin position="7"/>
        <end position="61"/>
    </location>
</feature>
<dbReference type="SUPFAM" id="SSF53271">
    <property type="entry name" value="PRTase-like"/>
    <property type="match status" value="1"/>
</dbReference>
<evidence type="ECO:0000259" key="3">
    <source>
        <dbReference type="Pfam" id="PF18912"/>
    </source>
</evidence>
<feature type="domain" description="Phosphoribosyltransferase" evidence="2">
    <location>
        <begin position="134"/>
        <end position="224"/>
    </location>
</feature>
<dbReference type="Pfam" id="PF00156">
    <property type="entry name" value="Pribosyltran"/>
    <property type="match status" value="1"/>
</dbReference>
<sequence>MRNDASRLLWPSRCLVCAEAGLEGMDLCGACAAGLPRGTAACVRCALPLPLPVAGTCGRCLRHPPPLREVRAACLYAAPMDRLLPRFKFHDDLAAGRLLSQLMTEAFAGLPKPDVLVPVPLHRGRLRSRGYDQALELARPVARALDIPLQRGLLVRTRATAPQSEHHAIARRRNVRNAFSVPDVRALPAHVVLVDDVMTTGATLHAAAEALLRAGVQRVDAWVCARTP</sequence>
<dbReference type="PANTHER" id="PTHR47505:SF1">
    <property type="entry name" value="DNA UTILIZATION PROTEIN YHGH"/>
    <property type="match status" value="1"/>
</dbReference>
<comment type="similarity">
    <text evidence="1">Belongs to the ComF/GntX family.</text>
</comment>
<dbReference type="InterPro" id="IPR029057">
    <property type="entry name" value="PRTase-like"/>
</dbReference>
<dbReference type="CDD" id="cd06223">
    <property type="entry name" value="PRTases_typeI"/>
    <property type="match status" value="1"/>
</dbReference>
<proteinExistence type="inferred from homology"/>
<evidence type="ECO:0000259" key="2">
    <source>
        <dbReference type="Pfam" id="PF00156"/>
    </source>
</evidence>
<dbReference type="InterPro" id="IPR000836">
    <property type="entry name" value="PRTase_dom"/>
</dbReference>
<keyword evidence="5" id="KW-1185">Reference proteome</keyword>
<dbReference type="EMBL" id="AP024545">
    <property type="protein sequence ID" value="BCT92247.1"/>
    <property type="molecule type" value="Genomic_DNA"/>
</dbReference>
<name>A0ABM7Q4L2_9GAMM</name>
<protein>
    <submittedName>
        <fullName evidence="4">Amidophosphoribosyltransferase</fullName>
    </submittedName>
</protein>
<reference evidence="4 5" key="1">
    <citation type="submission" date="2021-03" db="EMBL/GenBank/DDBJ databases">
        <title>Complete Genome Sequences of Two Lysobacter Strains Isolated from Sea Water (Lysobacter caseinilyticus) and Soil (Lysobacter helvus) in South Korea.</title>
        <authorList>
            <person name="Watanabe Y."/>
            <person name="Arakawa K."/>
        </authorList>
    </citation>
    <scope>NUCLEOTIDE SEQUENCE [LARGE SCALE GENOMIC DNA]</scope>
    <source>
        <strain evidence="4 5">KVB24</strain>
    </source>
</reference>
<dbReference type="PANTHER" id="PTHR47505">
    <property type="entry name" value="DNA UTILIZATION PROTEIN YHGH"/>
    <property type="match status" value="1"/>
</dbReference>
<dbReference type="Pfam" id="PF18912">
    <property type="entry name" value="DZR_2"/>
    <property type="match status" value="1"/>
</dbReference>
<organism evidence="4 5">
    <name type="scientific">Noviluteimonas caseinilytica</name>
    <dbReference type="NCBI Taxonomy" id="2675101"/>
    <lineage>
        <taxon>Bacteria</taxon>
        <taxon>Pseudomonadati</taxon>
        <taxon>Pseudomonadota</taxon>
        <taxon>Gammaproteobacteria</taxon>
        <taxon>Lysobacterales</taxon>
        <taxon>Lysobacteraceae</taxon>
        <taxon>Noviluteimonas</taxon>
    </lineage>
</organism>
<evidence type="ECO:0000313" key="4">
    <source>
        <dbReference type="EMBL" id="BCT92247.1"/>
    </source>
</evidence>
<dbReference type="Proteomes" id="UP000681317">
    <property type="component" value="Chromosome"/>
</dbReference>
<dbReference type="Gene3D" id="3.40.50.2020">
    <property type="match status" value="1"/>
</dbReference>
<accession>A0ABM7Q4L2</accession>
<gene>
    <name evidence="4" type="primary">comF</name>
    <name evidence="4" type="ORF">LYSCAS_12710</name>
</gene>
<dbReference type="InterPro" id="IPR044005">
    <property type="entry name" value="DZR_2"/>
</dbReference>
<dbReference type="InterPro" id="IPR051910">
    <property type="entry name" value="ComF/GntX_DNA_util-trans"/>
</dbReference>
<evidence type="ECO:0000313" key="5">
    <source>
        <dbReference type="Proteomes" id="UP000681317"/>
    </source>
</evidence>
<evidence type="ECO:0000256" key="1">
    <source>
        <dbReference type="ARBA" id="ARBA00008007"/>
    </source>
</evidence>